<reference evidence="3" key="1">
    <citation type="submission" date="2021-02" db="EMBL/GenBank/DDBJ databases">
        <authorList>
            <person name="Nowell W R."/>
        </authorList>
    </citation>
    <scope>NUCLEOTIDE SEQUENCE</scope>
</reference>
<feature type="domain" description="Glycosyltransferase 61 catalytic" evidence="1">
    <location>
        <begin position="269"/>
        <end position="435"/>
    </location>
</feature>
<dbReference type="Proteomes" id="UP000681722">
    <property type="component" value="Unassembled WGS sequence"/>
</dbReference>
<dbReference type="GO" id="GO:0016757">
    <property type="term" value="F:glycosyltransferase activity"/>
    <property type="evidence" value="ECO:0007669"/>
    <property type="project" value="InterPro"/>
</dbReference>
<dbReference type="Proteomes" id="UP000663829">
    <property type="component" value="Unassembled WGS sequence"/>
</dbReference>
<comment type="caution">
    <text evidence="3">The sequence shown here is derived from an EMBL/GenBank/DDBJ whole genome shotgun (WGS) entry which is preliminary data.</text>
</comment>
<gene>
    <name evidence="3" type="ORF">GPM918_LOCUS10511</name>
    <name evidence="2" type="ORF">OVA965_LOCUS3214</name>
    <name evidence="5" type="ORF">SRO942_LOCUS10512</name>
    <name evidence="4" type="ORF">TMI583_LOCUS3213</name>
</gene>
<organism evidence="3 6">
    <name type="scientific">Didymodactylos carnosus</name>
    <dbReference type="NCBI Taxonomy" id="1234261"/>
    <lineage>
        <taxon>Eukaryota</taxon>
        <taxon>Metazoa</taxon>
        <taxon>Spiralia</taxon>
        <taxon>Gnathifera</taxon>
        <taxon>Rotifera</taxon>
        <taxon>Eurotatoria</taxon>
        <taxon>Bdelloidea</taxon>
        <taxon>Philodinida</taxon>
        <taxon>Philodinidae</taxon>
        <taxon>Didymodactylos</taxon>
    </lineage>
</organism>
<evidence type="ECO:0000313" key="5">
    <source>
        <dbReference type="EMBL" id="CAF3714274.1"/>
    </source>
</evidence>
<dbReference type="AlphaFoldDB" id="A0A814C050"/>
<keyword evidence="6" id="KW-1185">Reference proteome</keyword>
<dbReference type="EMBL" id="CAJOBA010000756">
    <property type="protein sequence ID" value="CAF3554530.1"/>
    <property type="molecule type" value="Genomic_DNA"/>
</dbReference>
<name>A0A814C050_9BILA</name>
<evidence type="ECO:0000313" key="4">
    <source>
        <dbReference type="EMBL" id="CAF3554530.1"/>
    </source>
</evidence>
<evidence type="ECO:0000313" key="6">
    <source>
        <dbReference type="Proteomes" id="UP000663829"/>
    </source>
</evidence>
<dbReference type="OrthoDB" id="10019735at2759"/>
<dbReference type="Proteomes" id="UP000682733">
    <property type="component" value="Unassembled WGS sequence"/>
</dbReference>
<evidence type="ECO:0000313" key="3">
    <source>
        <dbReference type="EMBL" id="CAF0937261.1"/>
    </source>
</evidence>
<dbReference type="EMBL" id="CAJOBC010002077">
    <property type="protein sequence ID" value="CAF3714274.1"/>
    <property type="molecule type" value="Genomic_DNA"/>
</dbReference>
<evidence type="ECO:0000259" key="1">
    <source>
        <dbReference type="Pfam" id="PF04577"/>
    </source>
</evidence>
<evidence type="ECO:0000313" key="2">
    <source>
        <dbReference type="EMBL" id="CAF0773499.1"/>
    </source>
</evidence>
<proteinExistence type="predicted"/>
<dbReference type="Pfam" id="PF04577">
    <property type="entry name" value="Glyco_transf_61"/>
    <property type="match status" value="1"/>
</dbReference>
<protein>
    <recommendedName>
        <fullName evidence="1">Glycosyltransferase 61 catalytic domain-containing protein</fullName>
    </recommendedName>
</protein>
<dbReference type="EMBL" id="CAJNOK010000756">
    <property type="protein sequence ID" value="CAF0773499.1"/>
    <property type="molecule type" value="Genomic_DNA"/>
</dbReference>
<dbReference type="Proteomes" id="UP000677228">
    <property type="component" value="Unassembled WGS sequence"/>
</dbReference>
<dbReference type="EMBL" id="CAJNOQ010002077">
    <property type="protein sequence ID" value="CAF0937261.1"/>
    <property type="molecule type" value="Genomic_DNA"/>
</dbReference>
<accession>A0A814C050</accession>
<sequence length="491" mass="57234">MILFKRLRTLVFFCLVLLLILLVFCFRLIIQKPLKLTTNDVYEYIDDVKDISIFATDNYHGPYNISKTISFKNMKSWLVLYCITHLFDYRWFETGAYEWHLQRMYALNNNKKLTTGIKSKIFVNDILTYLNHHLEQGVIIDSAQHLFNPLFHPMPQTGSSLDYTCTEMKLTDSYLPCKTRRPEIVSLSSLTTTYTLTAGIYDAFIDTCGTIYTQIAQFLKRDCSNSVITTKTSHYNELINVINVHMTNPTCFVVQILPKIIRLLAVTPESALLLLPSNVKIIEEYVNVLIERGLIDKNRTRLINYESNKIYHANVVYHSENAPYTTILEQYRYHRSDMQLLHRTLSNVLVQKSRDLIIIIKSHTKVVSNYNNLIQTINQVILPGNFDYLKIQEFIANEGHINEHIKQFQRARIVIGIHGDELVNIIYCKPGIHVIEIGHEQMSDVYFQIATHSNHKYWLAIGHKETEEKIFVDTADIRNILLKLYSEIDNR</sequence>
<dbReference type="InterPro" id="IPR049625">
    <property type="entry name" value="Glyco_transf_61_cat"/>
</dbReference>